<feature type="transmembrane region" description="Helical" evidence="6">
    <location>
        <begin position="690"/>
        <end position="709"/>
    </location>
</feature>
<feature type="transmembrane region" description="Helical" evidence="6">
    <location>
        <begin position="910"/>
        <end position="928"/>
    </location>
</feature>
<feature type="domain" description="Nodulin-like" evidence="7">
    <location>
        <begin position="96"/>
        <end position="242"/>
    </location>
</feature>
<organism evidence="9 10">
    <name type="scientific">Vitis vinifera</name>
    <name type="common">Grape</name>
    <dbReference type="NCBI Taxonomy" id="29760"/>
    <lineage>
        <taxon>Eukaryota</taxon>
        <taxon>Viridiplantae</taxon>
        <taxon>Streptophyta</taxon>
        <taxon>Embryophyta</taxon>
        <taxon>Tracheophyta</taxon>
        <taxon>Spermatophyta</taxon>
        <taxon>Magnoliopsida</taxon>
        <taxon>eudicotyledons</taxon>
        <taxon>Gunneridae</taxon>
        <taxon>Pentapetalae</taxon>
        <taxon>rosids</taxon>
        <taxon>Vitales</taxon>
        <taxon>Vitaceae</taxon>
        <taxon>Viteae</taxon>
        <taxon>Vitis</taxon>
    </lineage>
</organism>
<gene>
    <name evidence="9" type="primary">NFD4_3</name>
    <name evidence="9" type="ORF">CK203_031755</name>
</gene>
<feature type="transmembrane region" description="Helical" evidence="6">
    <location>
        <begin position="986"/>
        <end position="1009"/>
    </location>
</feature>
<feature type="transmembrane region" description="Helical" evidence="6">
    <location>
        <begin position="882"/>
        <end position="903"/>
    </location>
</feature>
<feature type="transmembrane region" description="Helical" evidence="6">
    <location>
        <begin position="383"/>
        <end position="404"/>
    </location>
</feature>
<feature type="transmembrane region" description="Helical" evidence="6">
    <location>
        <begin position="721"/>
        <end position="739"/>
    </location>
</feature>
<dbReference type="InterPro" id="IPR036259">
    <property type="entry name" value="MFS_trans_sf"/>
</dbReference>
<dbReference type="EMBL" id="QGNW01000148">
    <property type="protein sequence ID" value="RVW91139.1"/>
    <property type="molecule type" value="Genomic_DNA"/>
</dbReference>
<reference evidence="9 10" key="1">
    <citation type="journal article" date="2018" name="PLoS Genet.">
        <title>Population sequencing reveals clonal diversity and ancestral inbreeding in the grapevine cultivar Chardonnay.</title>
        <authorList>
            <person name="Roach M.J."/>
            <person name="Johnson D.L."/>
            <person name="Bohlmann J."/>
            <person name="van Vuuren H.J."/>
            <person name="Jones S.J."/>
            <person name="Pretorius I.S."/>
            <person name="Schmidt S.A."/>
            <person name="Borneman A.R."/>
        </authorList>
    </citation>
    <scope>NUCLEOTIDE SEQUENCE [LARGE SCALE GENOMIC DNA]</scope>
    <source>
        <strain evidence="10">cv. Chardonnay</strain>
        <tissue evidence="9">Leaf</tissue>
    </source>
</reference>
<dbReference type="GO" id="GO:0016020">
    <property type="term" value="C:membrane"/>
    <property type="evidence" value="ECO:0007669"/>
    <property type="project" value="UniProtKB-SubCell"/>
</dbReference>
<evidence type="ECO:0000256" key="1">
    <source>
        <dbReference type="ARBA" id="ARBA00004141"/>
    </source>
</evidence>
<proteinExistence type="predicted"/>
<evidence type="ECO:0000259" key="8">
    <source>
        <dbReference type="Pfam" id="PF23262"/>
    </source>
</evidence>
<feature type="domain" description="NFD4 C-terminal" evidence="8">
    <location>
        <begin position="814"/>
        <end position="1015"/>
    </location>
</feature>
<dbReference type="Gene3D" id="1.20.1250.20">
    <property type="entry name" value="MFS general substrate transporter like domains"/>
    <property type="match status" value="2"/>
</dbReference>
<dbReference type="Proteomes" id="UP000288805">
    <property type="component" value="Unassembled WGS sequence"/>
</dbReference>
<feature type="domain" description="Nodulin-like" evidence="7">
    <location>
        <begin position="630"/>
        <end position="739"/>
    </location>
</feature>
<keyword evidence="2 6" id="KW-0812">Transmembrane</keyword>
<keyword evidence="4 6" id="KW-0472">Membrane</keyword>
<dbReference type="PANTHER" id="PTHR21576">
    <property type="entry name" value="UNCHARACTERIZED NODULIN-LIKE PROTEIN"/>
    <property type="match status" value="1"/>
</dbReference>
<evidence type="ECO:0000259" key="7">
    <source>
        <dbReference type="Pfam" id="PF06813"/>
    </source>
</evidence>
<evidence type="ECO:0000256" key="4">
    <source>
        <dbReference type="ARBA" id="ARBA00023136"/>
    </source>
</evidence>
<feature type="transmembrane region" description="Helical" evidence="6">
    <location>
        <begin position="656"/>
        <end position="678"/>
    </location>
</feature>
<feature type="transmembrane region" description="Helical" evidence="6">
    <location>
        <begin position="159"/>
        <end position="182"/>
    </location>
</feature>
<feature type="transmembrane region" description="Helical" evidence="6">
    <location>
        <begin position="358"/>
        <end position="377"/>
    </location>
</feature>
<evidence type="ECO:0000256" key="2">
    <source>
        <dbReference type="ARBA" id="ARBA00022692"/>
    </source>
</evidence>
<feature type="transmembrane region" description="Helical" evidence="6">
    <location>
        <begin position="416"/>
        <end position="438"/>
    </location>
</feature>
<feature type="transmembrane region" description="Helical" evidence="6">
    <location>
        <begin position="572"/>
        <end position="600"/>
    </location>
</feature>
<feature type="compositionally biased region" description="Low complexity" evidence="5">
    <location>
        <begin position="51"/>
        <end position="62"/>
    </location>
</feature>
<comment type="caution">
    <text evidence="9">The sequence shown here is derived from an EMBL/GenBank/DDBJ whole genome shotgun (WGS) entry which is preliminary data.</text>
</comment>
<evidence type="ECO:0000256" key="5">
    <source>
        <dbReference type="SAM" id="MobiDB-lite"/>
    </source>
</evidence>
<dbReference type="InterPro" id="IPR010658">
    <property type="entry name" value="Nodulin-like"/>
</dbReference>
<feature type="transmembrane region" description="Helical" evidence="6">
    <location>
        <begin position="620"/>
        <end position="644"/>
    </location>
</feature>
<dbReference type="PANTHER" id="PTHR21576:SF22">
    <property type="entry name" value="F25A4.25 PROTEIN"/>
    <property type="match status" value="1"/>
</dbReference>
<feature type="transmembrane region" description="Helical" evidence="6">
    <location>
        <begin position="289"/>
        <end position="310"/>
    </location>
</feature>
<dbReference type="InterPro" id="IPR056555">
    <property type="entry name" value="NFD4_C"/>
</dbReference>
<evidence type="ECO:0000313" key="9">
    <source>
        <dbReference type="EMBL" id="RVW91139.1"/>
    </source>
</evidence>
<feature type="transmembrane region" description="Helical" evidence="6">
    <location>
        <begin position="89"/>
        <end position="106"/>
    </location>
</feature>
<feature type="compositionally biased region" description="Polar residues" evidence="5">
    <location>
        <begin position="35"/>
        <end position="50"/>
    </location>
</feature>
<dbReference type="Pfam" id="PF06813">
    <property type="entry name" value="Nodulin-like"/>
    <property type="match status" value="2"/>
</dbReference>
<sequence>MLSSNGLLQWQAYGSSAPAADPTPSASTHRFSNLAKVTTKQRSIPSPCSKTSEPTPVSSPASSTPPSPSIAAAAAETAIRLFRFLSPQFWWTVGVPLMCLFMFIAAHAQTFFNTANVVTAVQNFPDYGGTIVGIMKGFLGLSGAVLIQVYDALFEGNPSIFILMLALLPTFISLLLMCLVRIDERDTQGNKKQLNRFSTVALLVAAYLMIVIILENIFTFPLWARIATLILLLLLLASPLGIAANALKDESEISSQGDPKEHHAADEDTPMLQDEEDLNVVQAMRTGNFWLLFIAMACGMGSGLATINNISQIGESLGYTTVEINTLVSLWSIWNFLGRFGAGYVSDILLHRRGWARPLLMVITLATMTIGHVIIASGFAGNLYVGSVIVGVCYGSQWSLMPTITSELFGVGHMGTIFNTIAIASPVGSYLLSVRVIGYIYDKEASGKQNSCSGTHCFMLSFLIIGCVTLFGSLVASALFFRTKRFYKLVVLRRLNLSLQDDDRGEVRDGEDTEQVDSYISEHMDPVQQRLTLHFQHLLFGSQSSQGYDQSTLDTVSVVKDVGATAGVLSGFLYSAVAVPTAAAAPLLAFFVAHGWLSLWGRSSALRAISSYGFLSPEPFPAAGAAHVPLHGFLGLSGAILIQLYQAIFKGNPASYLLMLMLVTTVNPLLLMCLVRIYNTKEGDEKKHLNGFSLVALVVAGYLMALIILENILTLQFPARLFTLVLLLLLLAMPLAVTIKAQQSNFDGTSQTFLIEKNQLIDDPKQLDAEKIGKGQDPAGYHLVHSDAEQERNNDDNRVLLQGENLNLLQAMGTCNFWCLFLAMACGMGSGLATVNNIGQIGGAFGYKSFETSTLVSLWSIWNFLGRFGTGYVSDYFLHTRGWARPVFMVITLATMSIGHFVIASGMPGALYAGSVLVGVSYGSQWSLMPTITSEIFGVQHLGTIFNTITMASPVGSYIFSVRVVGYIYDKEASADGNKCTGTHCFMVSFLIMASATLLGCFVALILFLRTKSFYNQVVLRRLQHPGRV</sequence>
<dbReference type="SUPFAM" id="SSF103473">
    <property type="entry name" value="MFS general substrate transporter"/>
    <property type="match status" value="2"/>
</dbReference>
<name>A0A438I349_VITVI</name>
<feature type="transmembrane region" description="Helical" evidence="6">
    <location>
        <begin position="226"/>
        <end position="247"/>
    </location>
</feature>
<feature type="region of interest" description="Disordered" evidence="5">
    <location>
        <begin position="35"/>
        <end position="69"/>
    </location>
</feature>
<protein>
    <submittedName>
        <fullName evidence="9">Protein nuclear fusion defective 4</fullName>
    </submittedName>
</protein>
<keyword evidence="3 6" id="KW-1133">Transmembrane helix</keyword>
<feature type="domain" description="NFD4 C-terminal" evidence="8">
    <location>
        <begin position="277"/>
        <end position="489"/>
    </location>
</feature>
<evidence type="ECO:0000256" key="6">
    <source>
        <dbReference type="SAM" id="Phobius"/>
    </source>
</evidence>
<feature type="transmembrane region" description="Helical" evidence="6">
    <location>
        <begin position="458"/>
        <end position="481"/>
    </location>
</feature>
<dbReference type="AlphaFoldDB" id="A0A438I349"/>
<feature type="transmembrane region" description="Helical" evidence="6">
    <location>
        <begin position="808"/>
        <end position="833"/>
    </location>
</feature>
<evidence type="ECO:0000256" key="3">
    <source>
        <dbReference type="ARBA" id="ARBA00022989"/>
    </source>
</evidence>
<dbReference type="Pfam" id="PF23262">
    <property type="entry name" value="NFD4_C"/>
    <property type="match status" value="2"/>
</dbReference>
<feature type="transmembrane region" description="Helical" evidence="6">
    <location>
        <begin position="194"/>
        <end position="214"/>
    </location>
</feature>
<accession>A0A438I349</accession>
<evidence type="ECO:0000313" key="10">
    <source>
        <dbReference type="Proteomes" id="UP000288805"/>
    </source>
</evidence>
<comment type="subcellular location">
    <subcellularLocation>
        <location evidence="1">Membrane</location>
        <topology evidence="1">Multi-pass membrane protein</topology>
    </subcellularLocation>
</comment>
<feature type="transmembrane region" description="Helical" evidence="6">
    <location>
        <begin position="127"/>
        <end position="147"/>
    </location>
</feature>